<dbReference type="OrthoDB" id="9769314at2"/>
<accession>A0A4P8XSB4</accession>
<organism evidence="3 4">
    <name type="scientific">Paenibacillus algicola</name>
    <dbReference type="NCBI Taxonomy" id="2565926"/>
    <lineage>
        <taxon>Bacteria</taxon>
        <taxon>Bacillati</taxon>
        <taxon>Bacillota</taxon>
        <taxon>Bacilli</taxon>
        <taxon>Bacillales</taxon>
        <taxon>Paenibacillaceae</taxon>
        <taxon>Paenibacillus</taxon>
    </lineage>
</organism>
<name>A0A4P8XSB4_9BACL</name>
<evidence type="ECO:0000259" key="2">
    <source>
        <dbReference type="Pfam" id="PF07833"/>
    </source>
</evidence>
<evidence type="ECO:0000256" key="1">
    <source>
        <dbReference type="SAM" id="SignalP"/>
    </source>
</evidence>
<dbReference type="AlphaFoldDB" id="A0A4P8XSB4"/>
<keyword evidence="1" id="KW-0732">Signal</keyword>
<gene>
    <name evidence="3" type="ORF">E6C60_2787</name>
</gene>
<sequence length="371" mass="40867">MMRKKLTSILVATVLCASLTSTSLANPMSNVNVVVNGESINMLVPPIIQQGRTLVPIREVSQALGYTVSWNQNTGTVYLNNGNAVSNAGNPTKEKIIINGNPITSEIPPQIIKGRTMVPIRVISEATGAKVEWNQQHQRVTVSNKSNLAFPNSLTLSFESLGLDRVEQLQTIPSSWKRKENLRLGQINRTELVLELYEVETIGVSDIKGVFAYNNQKFVLNDLSAGTIDEVKNQNLDLQLDSGELRLVSAIGAEYESQILVFSPSNQDWHVMNIPGQVVNGSNEGLLVQFQGRGLSPQTVFLIRFQNSEFSISNITKAFTTFSNSQNIDIQKVTTQYQAVNGKSVITVSLIKDGRSESQTYIVDGNMLMLH</sequence>
<feature type="signal peptide" evidence="1">
    <location>
        <begin position="1"/>
        <end position="25"/>
    </location>
</feature>
<proteinExistence type="predicted"/>
<dbReference type="Gene3D" id="3.30.457.10">
    <property type="entry name" value="Copper amine oxidase-like, N-terminal domain"/>
    <property type="match status" value="1"/>
</dbReference>
<dbReference type="RefSeq" id="WP_138226358.1">
    <property type="nucleotide sequence ID" value="NZ_CP040396.1"/>
</dbReference>
<evidence type="ECO:0000313" key="4">
    <source>
        <dbReference type="Proteomes" id="UP000300879"/>
    </source>
</evidence>
<reference evidence="3 4" key="1">
    <citation type="submission" date="2019-05" db="EMBL/GenBank/DDBJ databases">
        <authorList>
            <person name="Chen C."/>
        </authorList>
    </citation>
    <scope>NUCLEOTIDE SEQUENCE [LARGE SCALE GENOMIC DNA]</scope>
    <source>
        <strain evidence="3 4">HB172198</strain>
    </source>
</reference>
<dbReference type="EMBL" id="CP040396">
    <property type="protein sequence ID" value="QCT03499.1"/>
    <property type="molecule type" value="Genomic_DNA"/>
</dbReference>
<dbReference type="InterPro" id="IPR012854">
    <property type="entry name" value="Cu_amine_oxidase-like_N"/>
</dbReference>
<dbReference type="Proteomes" id="UP000300879">
    <property type="component" value="Chromosome"/>
</dbReference>
<keyword evidence="4" id="KW-1185">Reference proteome</keyword>
<dbReference type="SUPFAM" id="SSF55383">
    <property type="entry name" value="Copper amine oxidase, domain N"/>
    <property type="match status" value="2"/>
</dbReference>
<dbReference type="InterPro" id="IPR036582">
    <property type="entry name" value="Mao_N_sf"/>
</dbReference>
<evidence type="ECO:0000313" key="3">
    <source>
        <dbReference type="EMBL" id="QCT03499.1"/>
    </source>
</evidence>
<dbReference type="Pfam" id="PF07833">
    <property type="entry name" value="Cu_amine_oxidN1"/>
    <property type="match status" value="1"/>
</dbReference>
<dbReference type="KEGG" id="palo:E6C60_2787"/>
<feature type="chain" id="PRO_5020743514" description="Copper amine oxidase-like N-terminal domain-containing protein" evidence="1">
    <location>
        <begin position="26"/>
        <end position="371"/>
    </location>
</feature>
<protein>
    <recommendedName>
        <fullName evidence="2">Copper amine oxidase-like N-terminal domain-containing protein</fullName>
    </recommendedName>
</protein>
<feature type="domain" description="Copper amine oxidase-like N-terminal" evidence="2">
    <location>
        <begin position="34"/>
        <end position="141"/>
    </location>
</feature>